<keyword evidence="4" id="KW-0804">Transcription</keyword>
<name>A0A0B7KSA3_BIOOC</name>
<dbReference type="CDD" id="cd00067">
    <property type="entry name" value="GAL4"/>
    <property type="match status" value="1"/>
</dbReference>
<evidence type="ECO:0000256" key="1">
    <source>
        <dbReference type="ARBA" id="ARBA00004123"/>
    </source>
</evidence>
<dbReference type="InterPro" id="IPR001138">
    <property type="entry name" value="Zn2Cys6_DnaBD"/>
</dbReference>
<dbReference type="GO" id="GO:0005634">
    <property type="term" value="C:nucleus"/>
    <property type="evidence" value="ECO:0007669"/>
    <property type="project" value="UniProtKB-SubCell"/>
</dbReference>
<sequence length="808" mass="89769">MIYLAIAQFWPRLCGCHNNCTSQSMLEYMSFGSMASDRTVSAYLRRKITIACETCRQRKVVRCSGTAPCDLCSKNKLSCVFDTNRQRRGPRRKSIGDGSSQPAIPPSPPKTQATPGLIDGSALREDSEQPPGTVVDSALPEAVVIRRRLQEHFMQHEYQVAEISSNTIIHLLETFFTVSNLQQVPLLPPDHGLTWLLAEDRTMALILALCAVSLAYSSSQIASNGKRLGLARQLQSACRLQILDKGLRRINYLDQFLCYCALACYEASHGDGAQAWCDIGTGQSIVPLISRSDLCPVSWAVLETASDFLSWLRAEFAFGHPQLVPLISAQSKVLSKLDATDPLDDQRADLDKAIELLLRCVEHSSRDIASDLMLPWDRNSKFMSLRLHLEKFSIGIAETYHLDFAAAGSSTVKGSKLAVGISMVLLRDCCSILLNRDFLFTSQPQSKLTGRDLAPEMFLRGRVNTCKASAESIHNLCTQLLSNQIFCLVFEINPLYDLSLTRRYYIQSPFLGYCCFQAAIVLIQSLDYRPTQSERTEYKDKLKVLLAILLALTKFHKPAKLWIDFLSTFGQARNKAAASPDLPHSKASSFFSMFPGIQEPPLVPFQESTEKDITSGQDEVGLLESLTHPVASETAWMDHYRNELRNQVASIAKEGSRATGTSSMMGPSSREINDRRAPSLTDRSIPRVYESTEESLPITPINNGSSMDSPPAGPISTTPTQASRIDWPCRHSETLNIRSDEACTSLEALPNLNDITWGNFGSTLLLNDDNQLPTVAEEINMPDIELPEWDLSSYLSLDNTILDFFHLS</sequence>
<reference evidence="8" key="1">
    <citation type="submission" date="2015-01" db="EMBL/GenBank/DDBJ databases">
        <authorList>
            <person name="Durling Mikael"/>
        </authorList>
    </citation>
    <scope>NUCLEOTIDE SEQUENCE</scope>
</reference>
<feature type="domain" description="Zn(2)-C6 fungal-type" evidence="7">
    <location>
        <begin position="46"/>
        <end position="90"/>
    </location>
</feature>
<evidence type="ECO:0000256" key="6">
    <source>
        <dbReference type="SAM" id="MobiDB-lite"/>
    </source>
</evidence>
<keyword evidence="5" id="KW-0539">Nucleus</keyword>
<dbReference type="InterPro" id="IPR036864">
    <property type="entry name" value="Zn2-C6_fun-type_DNA-bd_sf"/>
</dbReference>
<dbReference type="Pfam" id="PF00172">
    <property type="entry name" value="Zn_clus"/>
    <property type="match status" value="1"/>
</dbReference>
<evidence type="ECO:0000256" key="5">
    <source>
        <dbReference type="ARBA" id="ARBA00023242"/>
    </source>
</evidence>
<evidence type="ECO:0000256" key="3">
    <source>
        <dbReference type="ARBA" id="ARBA00023015"/>
    </source>
</evidence>
<evidence type="ECO:0000313" key="8">
    <source>
        <dbReference type="EMBL" id="CEO57840.1"/>
    </source>
</evidence>
<evidence type="ECO:0000256" key="2">
    <source>
        <dbReference type="ARBA" id="ARBA00022723"/>
    </source>
</evidence>
<feature type="region of interest" description="Disordered" evidence="6">
    <location>
        <begin position="653"/>
        <end position="679"/>
    </location>
</feature>
<dbReference type="InterPro" id="IPR050815">
    <property type="entry name" value="TF_fung"/>
</dbReference>
<keyword evidence="2" id="KW-0479">Metal-binding</keyword>
<dbReference type="PANTHER" id="PTHR47338">
    <property type="entry name" value="ZN(II)2CYS6 TRANSCRIPTION FACTOR (EUROFUNG)-RELATED"/>
    <property type="match status" value="1"/>
</dbReference>
<dbReference type="Gene3D" id="4.10.240.10">
    <property type="entry name" value="Zn(2)-C6 fungal-type DNA-binding domain"/>
    <property type="match status" value="1"/>
</dbReference>
<proteinExistence type="predicted"/>
<dbReference type="SUPFAM" id="SSF57701">
    <property type="entry name" value="Zn2/Cys6 DNA-binding domain"/>
    <property type="match status" value="1"/>
</dbReference>
<organism evidence="8">
    <name type="scientific">Bionectria ochroleuca</name>
    <name type="common">Gliocladium roseum</name>
    <dbReference type="NCBI Taxonomy" id="29856"/>
    <lineage>
        <taxon>Eukaryota</taxon>
        <taxon>Fungi</taxon>
        <taxon>Dikarya</taxon>
        <taxon>Ascomycota</taxon>
        <taxon>Pezizomycotina</taxon>
        <taxon>Sordariomycetes</taxon>
        <taxon>Hypocreomycetidae</taxon>
        <taxon>Hypocreales</taxon>
        <taxon>Bionectriaceae</taxon>
        <taxon>Clonostachys</taxon>
    </lineage>
</organism>
<evidence type="ECO:0000259" key="7">
    <source>
        <dbReference type="SMART" id="SM00066"/>
    </source>
</evidence>
<evidence type="ECO:0000256" key="4">
    <source>
        <dbReference type="ARBA" id="ARBA00023163"/>
    </source>
</evidence>
<dbReference type="EMBL" id="CDPU01000162">
    <property type="protein sequence ID" value="CEO57840.1"/>
    <property type="molecule type" value="Genomic_DNA"/>
</dbReference>
<protein>
    <recommendedName>
        <fullName evidence="7">Zn(2)-C6 fungal-type domain-containing protein</fullName>
    </recommendedName>
</protein>
<feature type="region of interest" description="Disordered" evidence="6">
    <location>
        <begin position="696"/>
        <end position="722"/>
    </location>
</feature>
<comment type="subcellular location">
    <subcellularLocation>
        <location evidence="1">Nucleus</location>
    </subcellularLocation>
</comment>
<dbReference type="AlphaFoldDB" id="A0A0B7KSA3"/>
<gene>
    <name evidence="8" type="ORF">BN869_000013898_1</name>
</gene>
<keyword evidence="3" id="KW-0805">Transcription regulation</keyword>
<dbReference type="SMART" id="SM00066">
    <property type="entry name" value="GAL4"/>
    <property type="match status" value="1"/>
</dbReference>
<dbReference type="GO" id="GO:0000981">
    <property type="term" value="F:DNA-binding transcription factor activity, RNA polymerase II-specific"/>
    <property type="evidence" value="ECO:0007669"/>
    <property type="project" value="InterPro"/>
</dbReference>
<dbReference type="PANTHER" id="PTHR47338:SF5">
    <property type="entry name" value="ZN(II)2CYS6 TRANSCRIPTION FACTOR (EUROFUNG)"/>
    <property type="match status" value="1"/>
</dbReference>
<feature type="region of interest" description="Disordered" evidence="6">
    <location>
        <begin position="87"/>
        <end position="135"/>
    </location>
</feature>
<dbReference type="GO" id="GO:0008270">
    <property type="term" value="F:zinc ion binding"/>
    <property type="evidence" value="ECO:0007669"/>
    <property type="project" value="InterPro"/>
</dbReference>
<accession>A0A0B7KSA3</accession>
<dbReference type="CDD" id="cd12148">
    <property type="entry name" value="fungal_TF_MHR"/>
    <property type="match status" value="1"/>
</dbReference>